<reference evidence="1" key="1">
    <citation type="submission" date="2021-01" db="EMBL/GenBank/DDBJ databases">
        <authorList>
            <person name="Corre E."/>
            <person name="Pelletier E."/>
            <person name="Niang G."/>
            <person name="Scheremetjew M."/>
            <person name="Finn R."/>
            <person name="Kale V."/>
            <person name="Holt S."/>
            <person name="Cochrane G."/>
            <person name="Meng A."/>
            <person name="Brown T."/>
            <person name="Cohen L."/>
        </authorList>
    </citation>
    <scope>NUCLEOTIDE SEQUENCE</scope>
    <source>
        <strain evidence="1">SoJaBio B1-5/56/2</strain>
    </source>
</reference>
<dbReference type="SUPFAM" id="SSF52058">
    <property type="entry name" value="L domain-like"/>
    <property type="match status" value="1"/>
</dbReference>
<evidence type="ECO:0000313" key="1">
    <source>
        <dbReference type="EMBL" id="CAE2303234.1"/>
    </source>
</evidence>
<dbReference type="AlphaFoldDB" id="A0A7S4NRQ7"/>
<accession>A0A7S4NRQ7</accession>
<protein>
    <recommendedName>
        <fullName evidence="2">Leucine-rich repeat protein</fullName>
    </recommendedName>
</protein>
<sequence length="268" mass="29983">MLLSYFVYSFDSAGLGKVDKSSLSDQTLIELLFGSCQCQERFRNDDGDFTDVSEMEGIILNDEGRVIEIEMLDSSTGVEKTTLAGELHLEWLPSSLHQIDLAGNNCSGVFDCRFIPLSTRIALFENNLLTGSVDLEVLLNLEVLVAGWNRLSGTIDFTKFPQKLIVLHVSHNSIGGQVDLRGIGKPIAFETFAVTCSFLNGDDVSRDTVHMALGDNQFERDIRVQDCETSVKDFRVFENLQSERIVDETGAFKVILEEIVPRIRRSNY</sequence>
<gene>
    <name evidence="1" type="ORF">NAES01612_LOCUS10309</name>
</gene>
<dbReference type="Gene3D" id="3.80.10.10">
    <property type="entry name" value="Ribonuclease Inhibitor"/>
    <property type="match status" value="1"/>
</dbReference>
<name>A0A7S4NRQ7_9EUKA</name>
<evidence type="ECO:0008006" key="2">
    <source>
        <dbReference type="Google" id="ProtNLM"/>
    </source>
</evidence>
<organism evidence="1">
    <name type="scientific">Paramoeba aestuarina</name>
    <dbReference type="NCBI Taxonomy" id="180227"/>
    <lineage>
        <taxon>Eukaryota</taxon>
        <taxon>Amoebozoa</taxon>
        <taxon>Discosea</taxon>
        <taxon>Flabellinia</taxon>
        <taxon>Dactylopodida</taxon>
        <taxon>Paramoebidae</taxon>
        <taxon>Paramoeba</taxon>
    </lineage>
</organism>
<dbReference type="EMBL" id="HBKR01015590">
    <property type="protein sequence ID" value="CAE2303234.1"/>
    <property type="molecule type" value="Transcribed_RNA"/>
</dbReference>
<dbReference type="InterPro" id="IPR032675">
    <property type="entry name" value="LRR_dom_sf"/>
</dbReference>
<proteinExistence type="predicted"/>